<keyword evidence="1" id="KW-0862">Zinc</keyword>
<reference evidence="4 5" key="1">
    <citation type="submission" date="2019-01" db="EMBL/GenBank/DDBJ databases">
        <title>A draft genome assembly of the solar-powered sea slug Elysia chlorotica.</title>
        <authorList>
            <person name="Cai H."/>
            <person name="Li Q."/>
            <person name="Fang X."/>
            <person name="Li J."/>
            <person name="Curtis N.E."/>
            <person name="Altenburger A."/>
            <person name="Shibata T."/>
            <person name="Feng M."/>
            <person name="Maeda T."/>
            <person name="Schwartz J.A."/>
            <person name="Shigenobu S."/>
            <person name="Lundholm N."/>
            <person name="Nishiyama T."/>
            <person name="Yang H."/>
            <person name="Hasebe M."/>
            <person name="Li S."/>
            <person name="Pierce S.K."/>
            <person name="Wang J."/>
        </authorList>
    </citation>
    <scope>NUCLEOTIDE SEQUENCE [LARGE SCALE GENOMIC DNA]</scope>
    <source>
        <strain evidence="4">EC2010</strain>
        <tissue evidence="4">Whole organism of an adult</tissue>
    </source>
</reference>
<dbReference type="SUPFAM" id="SSF57667">
    <property type="entry name" value="beta-beta-alpha zinc fingers"/>
    <property type="match status" value="1"/>
</dbReference>
<gene>
    <name evidence="4" type="ORF">EGW08_018082</name>
</gene>
<dbReference type="PROSITE" id="PS50157">
    <property type="entry name" value="ZINC_FINGER_C2H2_2"/>
    <property type="match status" value="1"/>
</dbReference>
<feature type="non-terminal residue" evidence="4">
    <location>
        <position position="1"/>
    </location>
</feature>
<comment type="caution">
    <text evidence="4">The sequence shown here is derived from an EMBL/GenBank/DDBJ whole genome shotgun (WGS) entry which is preliminary data.</text>
</comment>
<feature type="compositionally biased region" description="Basic and acidic residues" evidence="2">
    <location>
        <begin position="121"/>
        <end position="132"/>
    </location>
</feature>
<feature type="region of interest" description="Disordered" evidence="2">
    <location>
        <begin position="121"/>
        <end position="147"/>
    </location>
</feature>
<name>A0A3S1BSZ1_ELYCH</name>
<evidence type="ECO:0000256" key="2">
    <source>
        <dbReference type="SAM" id="MobiDB-lite"/>
    </source>
</evidence>
<dbReference type="SMART" id="SM00355">
    <property type="entry name" value="ZnF_C2H2"/>
    <property type="match status" value="1"/>
</dbReference>
<evidence type="ECO:0000313" key="5">
    <source>
        <dbReference type="Proteomes" id="UP000271974"/>
    </source>
</evidence>
<dbReference type="Gene3D" id="3.30.160.60">
    <property type="entry name" value="Classic Zinc Finger"/>
    <property type="match status" value="1"/>
</dbReference>
<feature type="domain" description="C2H2-type" evidence="3">
    <location>
        <begin position="350"/>
        <end position="378"/>
    </location>
</feature>
<feature type="compositionally biased region" description="Basic and acidic residues" evidence="2">
    <location>
        <begin position="254"/>
        <end position="265"/>
    </location>
</feature>
<dbReference type="AlphaFoldDB" id="A0A3S1BSZ1"/>
<dbReference type="InterPro" id="IPR013087">
    <property type="entry name" value="Znf_C2H2_type"/>
</dbReference>
<dbReference type="Proteomes" id="UP000271974">
    <property type="component" value="Unassembled WGS sequence"/>
</dbReference>
<dbReference type="EMBL" id="RQTK01000859">
    <property type="protein sequence ID" value="RUS74167.1"/>
    <property type="molecule type" value="Genomic_DNA"/>
</dbReference>
<protein>
    <recommendedName>
        <fullName evidence="3">C2H2-type domain-containing protein</fullName>
    </recommendedName>
</protein>
<evidence type="ECO:0000256" key="1">
    <source>
        <dbReference type="PROSITE-ProRule" id="PRU00042"/>
    </source>
</evidence>
<dbReference type="OrthoDB" id="6155284at2759"/>
<sequence>ESENILSPLGLWINRIVFENWRYIYVYPIGFNECFLFLNLKEHIIKAMDFDSSSKFISSLAKFLQSLCNGYVEFNNGVEVIGHIYINVDTGKKIDYVLNEKVCKTDENSVTFISNSFHAQPAEKPKQVEKVPKSNTDGEIVTGTEEDEIVIMDEPESENIGTLPHHQQHQHKKSRPSKRSHSHSQGFSSGQRQFSKLSKTDDSLGQNSNNSHVQSESLHSENNLSKPTHFPSTDTNMSHLPVFPQSFSESSSSHPKEDRDIKPQLDEDLSIINVKQEYDGKEDSEGYDISQGAGDGYGGMHYEYYGDGSEVGADYSHLSAGSQGDLYQGGTGIPGDGTAGDSSEHKRTRYSCDLCGKQCRDKTYLQEHKNSVHFHLLPFSCVCGKRFAYKRSCNRHRSACLDSWKNKF</sequence>
<evidence type="ECO:0000259" key="3">
    <source>
        <dbReference type="PROSITE" id="PS50157"/>
    </source>
</evidence>
<feature type="compositionally biased region" description="Basic residues" evidence="2">
    <location>
        <begin position="166"/>
        <end position="182"/>
    </location>
</feature>
<accession>A0A3S1BSZ1</accession>
<feature type="compositionally biased region" description="Low complexity" evidence="2">
    <location>
        <begin position="183"/>
        <end position="196"/>
    </location>
</feature>
<evidence type="ECO:0000313" key="4">
    <source>
        <dbReference type="EMBL" id="RUS74167.1"/>
    </source>
</evidence>
<feature type="region of interest" description="Disordered" evidence="2">
    <location>
        <begin position="159"/>
        <end position="271"/>
    </location>
</feature>
<proteinExistence type="predicted"/>
<organism evidence="4 5">
    <name type="scientific">Elysia chlorotica</name>
    <name type="common">Eastern emerald elysia</name>
    <name type="synonym">Sea slug</name>
    <dbReference type="NCBI Taxonomy" id="188477"/>
    <lineage>
        <taxon>Eukaryota</taxon>
        <taxon>Metazoa</taxon>
        <taxon>Spiralia</taxon>
        <taxon>Lophotrochozoa</taxon>
        <taxon>Mollusca</taxon>
        <taxon>Gastropoda</taxon>
        <taxon>Heterobranchia</taxon>
        <taxon>Euthyneura</taxon>
        <taxon>Panpulmonata</taxon>
        <taxon>Sacoglossa</taxon>
        <taxon>Placobranchoidea</taxon>
        <taxon>Plakobranchidae</taxon>
        <taxon>Elysia</taxon>
    </lineage>
</organism>
<keyword evidence="1" id="KW-0863">Zinc-finger</keyword>
<dbReference type="GO" id="GO:0008270">
    <property type="term" value="F:zinc ion binding"/>
    <property type="evidence" value="ECO:0007669"/>
    <property type="project" value="UniProtKB-KW"/>
</dbReference>
<feature type="compositionally biased region" description="Polar residues" evidence="2">
    <location>
        <begin position="203"/>
        <end position="238"/>
    </location>
</feature>
<dbReference type="InterPro" id="IPR036236">
    <property type="entry name" value="Znf_C2H2_sf"/>
</dbReference>
<dbReference type="PROSITE" id="PS00028">
    <property type="entry name" value="ZINC_FINGER_C2H2_1"/>
    <property type="match status" value="1"/>
</dbReference>
<keyword evidence="1" id="KW-0479">Metal-binding</keyword>
<keyword evidence="5" id="KW-1185">Reference proteome</keyword>
<dbReference type="STRING" id="188477.A0A3S1BSZ1"/>